<reference evidence="1 3" key="1">
    <citation type="journal article" date="2015" name="BMC Genomics">
        <title>Genome mining reveals unlocked bioactive potential of marine Gram-negative bacteria.</title>
        <authorList>
            <person name="Machado H."/>
            <person name="Sonnenschein E.C."/>
            <person name="Melchiorsen J."/>
            <person name="Gram L."/>
        </authorList>
    </citation>
    <scope>NUCLEOTIDE SEQUENCE [LARGE SCALE GENOMIC DNA]</scope>
    <source>
        <strain evidence="1 3">S3137</strain>
    </source>
</reference>
<gene>
    <name evidence="2" type="ORF">CWC05_02190</name>
    <name evidence="1" type="ORF">TW72_09900</name>
</gene>
<dbReference type="AlphaFoldDB" id="A0A0F4PXZ2"/>
<dbReference type="Proteomes" id="UP000033664">
    <property type="component" value="Unassembled WGS sequence"/>
</dbReference>
<reference evidence="4" key="3">
    <citation type="submission" date="2019-06" db="EMBL/GenBank/DDBJ databases">
        <title>Co-occurence of chitin degradation, pigmentation and bioactivity in marine Pseudoalteromonas.</title>
        <authorList>
            <person name="Sonnenschein E.C."/>
            <person name="Bech P.K."/>
        </authorList>
    </citation>
    <scope>NUCLEOTIDE SEQUENCE [LARGE SCALE GENOMIC DNA]</scope>
    <source>
        <strain evidence="4">S2897</strain>
    </source>
</reference>
<dbReference type="Proteomes" id="UP000305874">
    <property type="component" value="Unassembled WGS sequence"/>
</dbReference>
<evidence type="ECO:0000313" key="4">
    <source>
        <dbReference type="Proteomes" id="UP000305874"/>
    </source>
</evidence>
<evidence type="ECO:0000313" key="3">
    <source>
        <dbReference type="Proteomes" id="UP000033664"/>
    </source>
</evidence>
<name>A0A0F4PXZ2_9GAMM</name>
<reference evidence="2" key="4">
    <citation type="submission" date="2019-09" db="EMBL/GenBank/DDBJ databases">
        <title>Co-occurence of chitin degradation, pigmentation and bioactivity in marine Pseudoalteromonas.</title>
        <authorList>
            <person name="Sonnenschein E.C."/>
            <person name="Bech P.K."/>
        </authorList>
    </citation>
    <scope>NUCLEOTIDE SEQUENCE</scope>
    <source>
        <strain evidence="2">S2897</strain>
    </source>
</reference>
<keyword evidence="3" id="KW-1185">Reference proteome</keyword>
<accession>A0A0F4PXZ2</accession>
<dbReference type="STRING" id="151081.TW72_09900"/>
<dbReference type="GeneID" id="58228802"/>
<protein>
    <submittedName>
        <fullName evidence="1">Uncharacterized protein</fullName>
    </submittedName>
</protein>
<evidence type="ECO:0000313" key="1">
    <source>
        <dbReference type="EMBL" id="KJY99918.1"/>
    </source>
</evidence>
<dbReference type="eggNOG" id="ENOG5031VUY">
    <property type="taxonomic scope" value="Bacteria"/>
</dbReference>
<evidence type="ECO:0000313" key="2">
    <source>
        <dbReference type="EMBL" id="TMP88266.1"/>
    </source>
</evidence>
<reference evidence="2 4" key="2">
    <citation type="submission" date="2017-12" db="EMBL/GenBank/DDBJ databases">
        <authorList>
            <person name="Paulsen S."/>
            <person name="Gram L.K."/>
        </authorList>
    </citation>
    <scope>NUCLEOTIDE SEQUENCE [LARGE SCALE GENOMIC DNA]</scope>
    <source>
        <strain evidence="2 4">S2897</strain>
    </source>
</reference>
<dbReference type="PATRIC" id="fig|151081.8.peg.1011"/>
<comment type="caution">
    <text evidence="1">The sequence shown here is derived from an EMBL/GenBank/DDBJ whole genome shotgun (WGS) entry which is preliminary data.</text>
</comment>
<dbReference type="RefSeq" id="WP_022943841.1">
    <property type="nucleotide sequence ID" value="NZ_CP023396.1"/>
</dbReference>
<proteinExistence type="predicted"/>
<organism evidence="1 3">
    <name type="scientific">Pseudoalteromonas ruthenica</name>
    <dbReference type="NCBI Taxonomy" id="151081"/>
    <lineage>
        <taxon>Bacteria</taxon>
        <taxon>Pseudomonadati</taxon>
        <taxon>Pseudomonadota</taxon>
        <taxon>Gammaproteobacteria</taxon>
        <taxon>Alteromonadales</taxon>
        <taxon>Pseudoalteromonadaceae</taxon>
        <taxon>Pseudoalteromonas</taxon>
    </lineage>
</organism>
<dbReference type="EMBL" id="JXXZ01000007">
    <property type="protein sequence ID" value="KJY99918.1"/>
    <property type="molecule type" value="Genomic_DNA"/>
</dbReference>
<dbReference type="OrthoDB" id="6314893at2"/>
<dbReference type="EMBL" id="PNCG01000002">
    <property type="protein sequence ID" value="TMP88266.1"/>
    <property type="molecule type" value="Genomic_DNA"/>
</dbReference>
<sequence length="127" mass="14565">MKYILLIALIVAAGYYYHRQSTAESNARALALLIEQVEYQDVDLFALKEALAKRVYAICANNEAMLLESGRSVGNCMEGHDIKRVECEGRIFRLAPLSISNRSELLDYSKRYVRCALPYDDLRYQSY</sequence>